<gene>
    <name evidence="2" type="ORF">MNBD_IGNAVI01-534</name>
</gene>
<dbReference type="EMBL" id="UOGD01000123">
    <property type="protein sequence ID" value="VAX18977.1"/>
    <property type="molecule type" value="Genomic_DNA"/>
</dbReference>
<feature type="domain" description="Glutamine amidotransferase" evidence="1">
    <location>
        <begin position="60"/>
        <end position="209"/>
    </location>
</feature>
<sequence>MKQLNFIIIDGYPKPSRDQFDEVGMTKAGELYAKLLLQHMPHAKYDIFYSSDPGVVLPDEEELKKYDGVLWPGCNLTVYHDHDERVVKMVDLCKNAYEVGVPQFGSCWAAQIAVYAAGGEVKPNPKGREMGLARKIHLTPEGLEHPMYEGKPPVFDGFISHDDEITKLPEGGEWLASNEFTRIQSVSVKHKKGIFWAPQYHPEYDLHEVARLIIAREEKLIKQNYFETRDDLMTYSDDLEKIFNDNSRKDLRWKYGIDEDVIEDSIRQLEFVNWLNKLVIPHAEKTEKIGIDIDNELIR</sequence>
<dbReference type="Pfam" id="PF00117">
    <property type="entry name" value="GATase"/>
    <property type="match status" value="1"/>
</dbReference>
<dbReference type="SUPFAM" id="SSF52317">
    <property type="entry name" value="Class I glutamine amidotransferase-like"/>
    <property type="match status" value="1"/>
</dbReference>
<dbReference type="InterPro" id="IPR044992">
    <property type="entry name" value="ChyE-like"/>
</dbReference>
<dbReference type="InterPro" id="IPR017926">
    <property type="entry name" value="GATASE"/>
</dbReference>
<dbReference type="InterPro" id="IPR029062">
    <property type="entry name" value="Class_I_gatase-like"/>
</dbReference>
<dbReference type="AlphaFoldDB" id="A0A3B1CQK9"/>
<dbReference type="PANTHER" id="PTHR42695">
    <property type="entry name" value="GLUTAMINE AMIDOTRANSFERASE YLR126C-RELATED"/>
    <property type="match status" value="1"/>
</dbReference>
<reference evidence="2" key="1">
    <citation type="submission" date="2018-06" db="EMBL/GenBank/DDBJ databases">
        <authorList>
            <person name="Zhirakovskaya E."/>
        </authorList>
    </citation>
    <scope>NUCLEOTIDE SEQUENCE</scope>
</reference>
<keyword evidence="2" id="KW-0315">Glutamine amidotransferase</keyword>
<organism evidence="2">
    <name type="scientific">hydrothermal vent metagenome</name>
    <dbReference type="NCBI Taxonomy" id="652676"/>
    <lineage>
        <taxon>unclassified sequences</taxon>
        <taxon>metagenomes</taxon>
        <taxon>ecological metagenomes</taxon>
    </lineage>
</organism>
<dbReference type="Gene3D" id="3.40.50.880">
    <property type="match status" value="1"/>
</dbReference>
<dbReference type="GO" id="GO:0016740">
    <property type="term" value="F:transferase activity"/>
    <property type="evidence" value="ECO:0007669"/>
    <property type="project" value="UniProtKB-KW"/>
</dbReference>
<dbReference type="CDD" id="cd01741">
    <property type="entry name" value="GATase1_1"/>
    <property type="match status" value="1"/>
</dbReference>
<proteinExistence type="predicted"/>
<dbReference type="GO" id="GO:0005829">
    <property type="term" value="C:cytosol"/>
    <property type="evidence" value="ECO:0007669"/>
    <property type="project" value="TreeGrafter"/>
</dbReference>
<accession>A0A3B1CQK9</accession>
<dbReference type="PROSITE" id="PS51273">
    <property type="entry name" value="GATASE_TYPE_1"/>
    <property type="match status" value="1"/>
</dbReference>
<protein>
    <submittedName>
        <fullName evidence="2">Glutamine amidotransferase, class I</fullName>
    </submittedName>
</protein>
<name>A0A3B1CQK9_9ZZZZ</name>
<evidence type="ECO:0000259" key="1">
    <source>
        <dbReference type="Pfam" id="PF00117"/>
    </source>
</evidence>
<dbReference type="PANTHER" id="PTHR42695:SF5">
    <property type="entry name" value="GLUTAMINE AMIDOTRANSFERASE YLR126C-RELATED"/>
    <property type="match status" value="1"/>
</dbReference>
<keyword evidence="2" id="KW-0808">Transferase</keyword>
<evidence type="ECO:0000313" key="2">
    <source>
        <dbReference type="EMBL" id="VAX18977.1"/>
    </source>
</evidence>